<feature type="binding site" evidence="6">
    <location>
        <position position="320"/>
    </location>
    <ligand>
        <name>L-aspartate</name>
        <dbReference type="ChEBI" id="CHEBI:29991"/>
    </ligand>
</feature>
<dbReference type="Gene3D" id="2.40.50.140">
    <property type="entry name" value="Nucleic acid-binding proteins"/>
    <property type="match status" value="1"/>
</dbReference>
<sequence>MERVLSKEVEQQLDKEVTLFGWVSARRDHGKIIFIDLRDRWGITQIVFDDKTYETASKLSAEDVIKVFGTVKKRPEGLVNPKILSGKVEIQAKNLEILAESITPPFEINDTSKISEDLRMKYRYLDLRSDRMKNNLKIRSDIIKFIRDRLISEDFLEIETPLLTKSTPEGARDYLVPSRLHAGKFYALPQSPQQFKQLLMVSGVEKYFQIARCLRDEDPRGDRQPEHTQLDMELSFVSQKDVMEISEVLVKEIIKEFCPKKNIQTGSFPVLTYKDAISKYQTDRPDLRKNKNNPDELAFCWIIDFPFFEKDKEEKWTFTHNPFSDPMPEDKEKILNGEIEGIRTTQYDLVLNGEEIGGGSIRSHKTEVLSKVFEILGYEKETINDRFGHMLEAFKYGVPPHGGIAWGLDRLIMIIQNEPSIREVIAFPKTGDGRDLLMNAPSNVDESQLKELNIKISK</sequence>
<keyword evidence="6" id="KW-0963">Cytoplasm</keyword>
<reference evidence="8 9" key="1">
    <citation type="journal article" date="2015" name="Nature">
        <title>rRNA introns, odd ribosomes, and small enigmatic genomes across a large radiation of phyla.</title>
        <authorList>
            <person name="Brown C.T."/>
            <person name="Hug L.A."/>
            <person name="Thomas B.C."/>
            <person name="Sharon I."/>
            <person name="Castelle C.J."/>
            <person name="Singh A."/>
            <person name="Wilkins M.J."/>
            <person name="Williams K.H."/>
            <person name="Banfield J.F."/>
        </authorList>
    </citation>
    <scope>NUCLEOTIDE SEQUENCE [LARGE SCALE GENOMIC DNA]</scope>
</reference>
<evidence type="ECO:0000313" key="9">
    <source>
        <dbReference type="Proteomes" id="UP000034498"/>
    </source>
</evidence>
<dbReference type="GO" id="GO:0050560">
    <property type="term" value="F:aspartate-tRNA(Asn) ligase activity"/>
    <property type="evidence" value="ECO:0007669"/>
    <property type="project" value="UniProtKB-EC"/>
</dbReference>
<comment type="subunit">
    <text evidence="6">Homodimer.</text>
</comment>
<dbReference type="Gene3D" id="3.30.930.10">
    <property type="entry name" value="Bira Bifunctional Protein, Domain 2"/>
    <property type="match status" value="1"/>
</dbReference>
<evidence type="ECO:0000256" key="5">
    <source>
        <dbReference type="ARBA" id="ARBA00023146"/>
    </source>
</evidence>
<comment type="similarity">
    <text evidence="6">Belongs to the class-II aminoacyl-tRNA synthetase family. Type 1 subfamily.</text>
</comment>
<feature type="binding site" evidence="6">
    <location>
        <position position="355"/>
    </location>
    <ligand>
        <name>ATP</name>
        <dbReference type="ChEBI" id="CHEBI:30616"/>
    </ligand>
</feature>
<dbReference type="PANTHER" id="PTHR22594:SF5">
    <property type="entry name" value="ASPARTATE--TRNA LIGASE, MITOCHONDRIAL"/>
    <property type="match status" value="1"/>
</dbReference>
<dbReference type="InterPro" id="IPR002312">
    <property type="entry name" value="Asp/Asn-tRNA-synth_IIb"/>
</dbReference>
<dbReference type="PROSITE" id="PS50862">
    <property type="entry name" value="AA_TRNA_LIGASE_II"/>
    <property type="match status" value="1"/>
</dbReference>
<comment type="subcellular location">
    <subcellularLocation>
        <location evidence="6">Cytoplasm</location>
    </subcellularLocation>
</comment>
<dbReference type="CDD" id="cd04317">
    <property type="entry name" value="EcAspRS_like_N"/>
    <property type="match status" value="1"/>
</dbReference>
<evidence type="ECO:0000256" key="4">
    <source>
        <dbReference type="ARBA" id="ARBA00022917"/>
    </source>
</evidence>
<dbReference type="PANTHER" id="PTHR22594">
    <property type="entry name" value="ASPARTYL/LYSYL-TRNA SYNTHETASE"/>
    <property type="match status" value="1"/>
</dbReference>
<proteinExistence type="inferred from homology"/>
<dbReference type="PATRIC" id="fig|1618336.3.peg.46"/>
<dbReference type="InterPro" id="IPR047090">
    <property type="entry name" value="AspRS_core"/>
</dbReference>
<feature type="site" description="Important for tRNA non-discrimination" evidence="6">
    <location>
        <position position="29"/>
    </location>
</feature>
<comment type="caution">
    <text evidence="8">The sequence shown here is derived from an EMBL/GenBank/DDBJ whole genome shotgun (WGS) entry which is preliminary data.</text>
</comment>
<keyword evidence="5 6" id="KW-0030">Aminoacyl-tRNA synthetase</keyword>
<feature type="binding site" evidence="6">
    <location>
        <position position="362"/>
    </location>
    <ligand>
        <name>L-aspartate</name>
        <dbReference type="ChEBI" id="CHEBI:29991"/>
    </ligand>
</feature>
<dbReference type="InterPro" id="IPR045864">
    <property type="entry name" value="aa-tRNA-synth_II/BPL/LPL"/>
</dbReference>
<evidence type="ECO:0000259" key="7">
    <source>
        <dbReference type="PROSITE" id="PS50862"/>
    </source>
</evidence>
<comment type="function">
    <text evidence="6">Aspartyl-tRNA synthetase with relaxed tRNA specificity since it is able to aspartylate not only its cognate tRNA(Asp) but also tRNA(Asn). Reaction proceeds in two steps: L-aspartate is first activated by ATP to form Asp-AMP and then transferred to the acceptor end of tRNA(Asp/Asn).</text>
</comment>
<comment type="catalytic activity">
    <reaction evidence="6">
        <text>tRNA(Asx) + L-aspartate + ATP = L-aspartyl-tRNA(Asx) + AMP + diphosphate</text>
        <dbReference type="Rhea" id="RHEA:18349"/>
        <dbReference type="Rhea" id="RHEA-COMP:9710"/>
        <dbReference type="Rhea" id="RHEA-COMP:9711"/>
        <dbReference type="ChEBI" id="CHEBI:29991"/>
        <dbReference type="ChEBI" id="CHEBI:30616"/>
        <dbReference type="ChEBI" id="CHEBI:33019"/>
        <dbReference type="ChEBI" id="CHEBI:78442"/>
        <dbReference type="ChEBI" id="CHEBI:78516"/>
        <dbReference type="ChEBI" id="CHEBI:456215"/>
        <dbReference type="EC" id="6.1.1.23"/>
    </reaction>
</comment>
<dbReference type="STRING" id="1618336.US94_C0001G0043"/>
<dbReference type="GO" id="GO:0006422">
    <property type="term" value="P:aspartyl-tRNA aminoacylation"/>
    <property type="evidence" value="ECO:0007669"/>
    <property type="project" value="UniProtKB-UniRule"/>
</dbReference>
<dbReference type="InterPro" id="IPR047089">
    <property type="entry name" value="Asp-tRNA-ligase_1_N"/>
</dbReference>
<dbReference type="GO" id="GO:0003676">
    <property type="term" value="F:nucleic acid binding"/>
    <property type="evidence" value="ECO:0007669"/>
    <property type="project" value="InterPro"/>
</dbReference>
<name>A0A0G0K754_9BACT</name>
<dbReference type="EMBL" id="LBUX01000001">
    <property type="protein sequence ID" value="KKQ74642.1"/>
    <property type="molecule type" value="Genomic_DNA"/>
</dbReference>
<evidence type="ECO:0000256" key="3">
    <source>
        <dbReference type="ARBA" id="ARBA00022840"/>
    </source>
</evidence>
<dbReference type="PRINTS" id="PR01042">
    <property type="entry name" value="TRNASYNTHASP"/>
</dbReference>
<accession>A0A0G0K754</accession>
<keyword evidence="1 6" id="KW-0436">Ligase</keyword>
<organism evidence="8 9">
    <name type="scientific">Berkelbacteria bacterium GW2011_GWB1_38_5</name>
    <dbReference type="NCBI Taxonomy" id="1618336"/>
    <lineage>
        <taxon>Bacteria</taxon>
        <taxon>Candidatus Berkelbacteria</taxon>
    </lineage>
</organism>
<feature type="binding site" evidence="6">
    <location>
        <begin position="215"/>
        <end position="217"/>
    </location>
    <ligand>
        <name>ATP</name>
        <dbReference type="ChEBI" id="CHEBI:30616"/>
    </ligand>
</feature>
<protein>
    <recommendedName>
        <fullName evidence="6">Aspartate--tRNA(Asp/Asn) ligase</fullName>
        <ecNumber evidence="6">6.1.1.23</ecNumber>
    </recommendedName>
    <alternativeName>
        <fullName evidence="6">Aspartyl-tRNA synthetase</fullName>
        <shortName evidence="6">AspRS</shortName>
    </alternativeName>
    <alternativeName>
        <fullName evidence="6">Non-discriminating aspartyl-tRNA synthetase</fullName>
        <shortName evidence="6">ND-AspRS</shortName>
    </alternativeName>
</protein>
<dbReference type="NCBIfam" id="TIGR00459">
    <property type="entry name" value="aspS_bact"/>
    <property type="match status" value="1"/>
</dbReference>
<dbReference type="EC" id="6.1.1.23" evidence="6"/>
<dbReference type="GO" id="GO:0004815">
    <property type="term" value="F:aspartate-tRNA ligase activity"/>
    <property type="evidence" value="ECO:0007669"/>
    <property type="project" value="UniProtKB-UniRule"/>
</dbReference>
<dbReference type="SUPFAM" id="SSF55681">
    <property type="entry name" value="Class II aaRS and biotin synthetases"/>
    <property type="match status" value="1"/>
</dbReference>
<dbReference type="Pfam" id="PF01336">
    <property type="entry name" value="tRNA_anti-codon"/>
    <property type="match status" value="1"/>
</dbReference>
<evidence type="ECO:0000313" key="8">
    <source>
        <dbReference type="EMBL" id="KKQ74642.1"/>
    </source>
</evidence>
<dbReference type="InterPro" id="IPR004365">
    <property type="entry name" value="NA-bd_OB_tRNA"/>
</dbReference>
<dbReference type="Pfam" id="PF00152">
    <property type="entry name" value="tRNA-synt_2"/>
    <property type="match status" value="1"/>
</dbReference>
<evidence type="ECO:0000256" key="2">
    <source>
        <dbReference type="ARBA" id="ARBA00022741"/>
    </source>
</evidence>
<evidence type="ECO:0000256" key="1">
    <source>
        <dbReference type="ARBA" id="ARBA00022598"/>
    </source>
</evidence>
<feature type="binding site" evidence="6">
    <location>
        <position position="215"/>
    </location>
    <ligand>
        <name>L-aspartate</name>
        <dbReference type="ChEBI" id="CHEBI:29991"/>
    </ligand>
</feature>
<dbReference type="HAMAP" id="MF_00044">
    <property type="entry name" value="Asp_tRNA_synth_type1"/>
    <property type="match status" value="1"/>
</dbReference>
<dbReference type="InterPro" id="IPR004364">
    <property type="entry name" value="Aa-tRNA-synt_II"/>
</dbReference>
<dbReference type="SUPFAM" id="SSF50249">
    <property type="entry name" value="Nucleic acid-binding proteins"/>
    <property type="match status" value="1"/>
</dbReference>
<keyword evidence="4 6" id="KW-0648">Protein biosynthesis</keyword>
<dbReference type="GO" id="GO:0005737">
    <property type="term" value="C:cytoplasm"/>
    <property type="evidence" value="ECO:0007669"/>
    <property type="project" value="UniProtKB-SubCell"/>
</dbReference>
<dbReference type="InterPro" id="IPR012340">
    <property type="entry name" value="NA-bd_OB-fold"/>
</dbReference>
<feature type="binding site" evidence="6">
    <location>
        <begin position="407"/>
        <end position="410"/>
    </location>
    <ligand>
        <name>ATP</name>
        <dbReference type="ChEBI" id="CHEBI:30616"/>
    </ligand>
</feature>
<evidence type="ECO:0000256" key="6">
    <source>
        <dbReference type="HAMAP-Rule" id="MF_00044"/>
    </source>
</evidence>
<dbReference type="Proteomes" id="UP000034498">
    <property type="component" value="Unassembled WGS sequence"/>
</dbReference>
<keyword evidence="3 6" id="KW-0067">ATP-binding</keyword>
<dbReference type="CDD" id="cd00777">
    <property type="entry name" value="AspRS_core"/>
    <property type="match status" value="1"/>
</dbReference>
<keyword evidence="2 6" id="KW-0547">Nucleotide-binding</keyword>
<feature type="binding site" evidence="6">
    <location>
        <position position="224"/>
    </location>
    <ligand>
        <name>ATP</name>
        <dbReference type="ChEBI" id="CHEBI:30616"/>
    </ligand>
</feature>
<dbReference type="InterPro" id="IPR004524">
    <property type="entry name" value="Asp-tRNA-ligase_1"/>
</dbReference>
<feature type="region of interest" description="Aspartate" evidence="6">
    <location>
        <begin position="193"/>
        <end position="196"/>
    </location>
</feature>
<dbReference type="GO" id="GO:0005524">
    <property type="term" value="F:ATP binding"/>
    <property type="evidence" value="ECO:0007669"/>
    <property type="project" value="UniProtKB-UniRule"/>
</dbReference>
<dbReference type="AlphaFoldDB" id="A0A0G0K754"/>
<dbReference type="InterPro" id="IPR006195">
    <property type="entry name" value="aa-tRNA-synth_II"/>
</dbReference>
<feature type="binding site" evidence="6">
    <location>
        <position position="169"/>
    </location>
    <ligand>
        <name>L-aspartate</name>
        <dbReference type="ChEBI" id="CHEBI:29991"/>
    </ligand>
</feature>
<feature type="domain" description="Aminoacyl-transfer RNA synthetases class-II family profile" evidence="7">
    <location>
        <begin position="136"/>
        <end position="428"/>
    </location>
</feature>
<gene>
    <name evidence="6" type="primary">aspS</name>
    <name evidence="8" type="ORF">US94_C0001G0043</name>
</gene>
<feature type="site" description="Important for tRNA non-discrimination" evidence="6">
    <location>
        <position position="77"/>
    </location>
</feature>